<protein>
    <submittedName>
        <fullName evidence="9">LOW QUALITY PROTEIN: putative cytochrome P450 cyp-13B1</fullName>
    </submittedName>
</protein>
<sequence length="188" mass="21113">MARNQATIVNGVAAATFSLDVDALDDPDNVFVKHCTGIFKGSLAVLEQRRKQNRKPGESDELDSWLERANPQFTDDMLISQMFAFFIAGLETSSYTLMFTTYLLATHPRKQEEIFKDNIEIITDPENVTFEDYHKLTLAEAAIWETLRSGGFVGQRCSHSDSEELCQPRSGAFPGTDAVQAWKILGRE</sequence>
<dbReference type="PANTHER" id="PTHR24302">
    <property type="entry name" value="CYTOCHROME P450 FAMILY 3"/>
    <property type="match status" value="1"/>
</dbReference>
<keyword evidence="4" id="KW-0560">Oxidoreductase</keyword>
<keyword evidence="5" id="KW-0408">Iron</keyword>
<evidence type="ECO:0000256" key="5">
    <source>
        <dbReference type="ARBA" id="ARBA00023004"/>
    </source>
</evidence>
<dbReference type="GO" id="GO:0016705">
    <property type="term" value="F:oxidoreductase activity, acting on paired donors, with incorporation or reduction of molecular oxygen"/>
    <property type="evidence" value="ECO:0007669"/>
    <property type="project" value="InterPro"/>
</dbReference>
<dbReference type="SUPFAM" id="SSF48264">
    <property type="entry name" value="Cytochrome P450"/>
    <property type="match status" value="1"/>
</dbReference>
<reference evidence="9" key="1">
    <citation type="submission" date="2025-08" db="UniProtKB">
        <authorList>
            <consortium name="RefSeq"/>
        </authorList>
    </citation>
    <scope>IDENTIFICATION</scope>
</reference>
<keyword evidence="7" id="KW-1133">Transmembrane helix</keyword>
<comment type="similarity">
    <text evidence="1">Belongs to the cytochrome P450 family.</text>
</comment>
<evidence type="ECO:0000256" key="1">
    <source>
        <dbReference type="ARBA" id="ARBA00010617"/>
    </source>
</evidence>
<dbReference type="PANTHER" id="PTHR24302:SF15">
    <property type="entry name" value="FATTY-ACID PEROXYGENASE"/>
    <property type="match status" value="1"/>
</dbReference>
<dbReference type="Gene3D" id="1.10.630.10">
    <property type="entry name" value="Cytochrome P450"/>
    <property type="match status" value="1"/>
</dbReference>
<evidence type="ECO:0000256" key="4">
    <source>
        <dbReference type="ARBA" id="ARBA00023002"/>
    </source>
</evidence>
<name>A0AAJ7SGD5_9ACAR</name>
<evidence type="ECO:0000256" key="6">
    <source>
        <dbReference type="ARBA" id="ARBA00023033"/>
    </source>
</evidence>
<keyword evidence="7" id="KW-0812">Transmembrane</keyword>
<feature type="transmembrane region" description="Helical" evidence="7">
    <location>
        <begin position="83"/>
        <end position="105"/>
    </location>
</feature>
<keyword evidence="3" id="KW-0479">Metal-binding</keyword>
<dbReference type="RefSeq" id="XP_028968182.1">
    <property type="nucleotide sequence ID" value="XM_029112349.1"/>
</dbReference>
<evidence type="ECO:0000313" key="8">
    <source>
        <dbReference type="Proteomes" id="UP000694867"/>
    </source>
</evidence>
<accession>A0AAJ7SGD5</accession>
<dbReference type="Pfam" id="PF00067">
    <property type="entry name" value="p450"/>
    <property type="match status" value="1"/>
</dbReference>
<dbReference type="GO" id="GO:0008395">
    <property type="term" value="F:steroid hydroxylase activity"/>
    <property type="evidence" value="ECO:0007669"/>
    <property type="project" value="TreeGrafter"/>
</dbReference>
<evidence type="ECO:0000256" key="2">
    <source>
        <dbReference type="ARBA" id="ARBA00022617"/>
    </source>
</evidence>
<dbReference type="GO" id="GO:0020037">
    <property type="term" value="F:heme binding"/>
    <property type="evidence" value="ECO:0007669"/>
    <property type="project" value="InterPro"/>
</dbReference>
<organism evidence="8 9">
    <name type="scientific">Galendromus occidentalis</name>
    <name type="common">western predatory mite</name>
    <dbReference type="NCBI Taxonomy" id="34638"/>
    <lineage>
        <taxon>Eukaryota</taxon>
        <taxon>Metazoa</taxon>
        <taxon>Ecdysozoa</taxon>
        <taxon>Arthropoda</taxon>
        <taxon>Chelicerata</taxon>
        <taxon>Arachnida</taxon>
        <taxon>Acari</taxon>
        <taxon>Parasitiformes</taxon>
        <taxon>Mesostigmata</taxon>
        <taxon>Gamasina</taxon>
        <taxon>Phytoseioidea</taxon>
        <taxon>Phytoseiidae</taxon>
        <taxon>Typhlodrominae</taxon>
        <taxon>Galendromus</taxon>
    </lineage>
</organism>
<dbReference type="GeneID" id="108864632"/>
<proteinExistence type="inferred from homology"/>
<dbReference type="InterPro" id="IPR050705">
    <property type="entry name" value="Cytochrome_P450_3A"/>
</dbReference>
<keyword evidence="6" id="KW-0503">Monooxygenase</keyword>
<dbReference type="GO" id="GO:0005506">
    <property type="term" value="F:iron ion binding"/>
    <property type="evidence" value="ECO:0007669"/>
    <property type="project" value="InterPro"/>
</dbReference>
<evidence type="ECO:0000256" key="3">
    <source>
        <dbReference type="ARBA" id="ARBA00022723"/>
    </source>
</evidence>
<dbReference type="KEGG" id="goe:108864632"/>
<dbReference type="Proteomes" id="UP000694867">
    <property type="component" value="Unplaced"/>
</dbReference>
<dbReference type="InterPro" id="IPR036396">
    <property type="entry name" value="Cyt_P450_sf"/>
</dbReference>
<evidence type="ECO:0000313" key="9">
    <source>
        <dbReference type="RefSeq" id="XP_028968182.1"/>
    </source>
</evidence>
<evidence type="ECO:0000256" key="7">
    <source>
        <dbReference type="SAM" id="Phobius"/>
    </source>
</evidence>
<dbReference type="InterPro" id="IPR001128">
    <property type="entry name" value="Cyt_P450"/>
</dbReference>
<dbReference type="AlphaFoldDB" id="A0AAJ7SGD5"/>
<keyword evidence="2" id="KW-0349">Heme</keyword>
<keyword evidence="8" id="KW-1185">Reference proteome</keyword>
<keyword evidence="7" id="KW-0472">Membrane</keyword>
<gene>
    <name evidence="9" type="primary">LOC108864632</name>
</gene>